<gene>
    <name evidence="2" type="ordered locus">Ecym_3247</name>
</gene>
<dbReference type="eggNOG" id="KOG4843">
    <property type="taxonomic scope" value="Eukaryota"/>
</dbReference>
<dbReference type="Pfam" id="PF08642">
    <property type="entry name" value="Rxt3"/>
    <property type="match status" value="1"/>
</dbReference>
<dbReference type="GO" id="GO:0033698">
    <property type="term" value="C:Rpd3L complex"/>
    <property type="evidence" value="ECO:0007669"/>
    <property type="project" value="EnsemblFungi"/>
</dbReference>
<protein>
    <submittedName>
        <fullName evidence="2">Uncharacterized protein</fullName>
    </submittedName>
</protein>
<dbReference type="RefSeq" id="XP_003645557.1">
    <property type="nucleotide sequence ID" value="XM_003645509.1"/>
</dbReference>
<dbReference type="OMA" id="NNELWGC"/>
<feature type="region of interest" description="Disordered" evidence="1">
    <location>
        <begin position="29"/>
        <end position="51"/>
    </location>
</feature>
<evidence type="ECO:0000256" key="1">
    <source>
        <dbReference type="SAM" id="MobiDB-lite"/>
    </source>
</evidence>
<dbReference type="AlphaFoldDB" id="G8JRH1"/>
<dbReference type="EMBL" id="CP002499">
    <property type="protein sequence ID" value="AET38740.1"/>
    <property type="molecule type" value="Genomic_DNA"/>
</dbReference>
<dbReference type="Proteomes" id="UP000006790">
    <property type="component" value="Chromosome 3"/>
</dbReference>
<organism evidence="2 3">
    <name type="scientific">Eremothecium cymbalariae (strain CBS 270.75 / DBVPG 7215 / KCTC 17166 / NRRL Y-17582)</name>
    <name type="common">Yeast</name>
    <dbReference type="NCBI Taxonomy" id="931890"/>
    <lineage>
        <taxon>Eukaryota</taxon>
        <taxon>Fungi</taxon>
        <taxon>Dikarya</taxon>
        <taxon>Ascomycota</taxon>
        <taxon>Saccharomycotina</taxon>
        <taxon>Saccharomycetes</taxon>
        <taxon>Saccharomycetales</taxon>
        <taxon>Saccharomycetaceae</taxon>
        <taxon>Eremothecium</taxon>
    </lineage>
</organism>
<feature type="compositionally biased region" description="Polar residues" evidence="1">
    <location>
        <begin position="29"/>
        <end position="46"/>
    </location>
</feature>
<dbReference type="KEGG" id="erc:Ecym_3247"/>
<dbReference type="OrthoDB" id="3596986at2759"/>
<dbReference type="GO" id="GO:0016479">
    <property type="term" value="P:negative regulation of transcription by RNA polymerase I"/>
    <property type="evidence" value="ECO:0007669"/>
    <property type="project" value="EnsemblFungi"/>
</dbReference>
<dbReference type="InterPro" id="IPR013951">
    <property type="entry name" value="Rxt3"/>
</dbReference>
<evidence type="ECO:0000313" key="3">
    <source>
        <dbReference type="Proteomes" id="UP000006790"/>
    </source>
</evidence>
<reference evidence="3" key="1">
    <citation type="journal article" date="2012" name="G3 (Bethesda)">
        <title>Pichia sorbitophila, an interspecies yeast hybrid reveals early steps of genome resolution following polyploidization.</title>
        <authorList>
            <person name="Leh Louis V."/>
            <person name="Despons L."/>
            <person name="Friedrich A."/>
            <person name="Martin T."/>
            <person name="Durrens P."/>
            <person name="Casaregola S."/>
            <person name="Neuveglise C."/>
            <person name="Fairhead C."/>
            <person name="Marck C."/>
            <person name="Cruz J.A."/>
            <person name="Straub M.L."/>
            <person name="Kugler V."/>
            <person name="Sacerdot C."/>
            <person name="Uzunov Z."/>
            <person name="Thierry A."/>
            <person name="Weiss S."/>
            <person name="Bleykasten C."/>
            <person name="De Montigny J."/>
            <person name="Jacques N."/>
            <person name="Jung P."/>
            <person name="Lemaire M."/>
            <person name="Mallet S."/>
            <person name="Morel G."/>
            <person name="Richard G.F."/>
            <person name="Sarkar A."/>
            <person name="Savel G."/>
            <person name="Schacherer J."/>
            <person name="Seret M.L."/>
            <person name="Talla E."/>
            <person name="Samson G."/>
            <person name="Jubin C."/>
            <person name="Poulain J."/>
            <person name="Vacherie B."/>
            <person name="Barbe V."/>
            <person name="Pelletier E."/>
            <person name="Sherman D.J."/>
            <person name="Westhof E."/>
            <person name="Weissenbach J."/>
            <person name="Baret P.V."/>
            <person name="Wincker P."/>
            <person name="Gaillardin C."/>
            <person name="Dujon B."/>
            <person name="Souciet J.L."/>
        </authorList>
    </citation>
    <scope>NUCLEOTIDE SEQUENCE [LARGE SCALE GENOMIC DNA]</scope>
    <source>
        <strain evidence="3">CBS 270.75 / DBVPG 7215 / KCTC 17166 / NRRL Y-17582</strain>
    </source>
</reference>
<dbReference type="GeneID" id="11472172"/>
<evidence type="ECO:0000313" key="2">
    <source>
        <dbReference type="EMBL" id="AET38740.1"/>
    </source>
</evidence>
<name>G8JRH1_ERECY</name>
<dbReference type="HOGENOM" id="CLU_947333_0_0_1"/>
<dbReference type="InParanoid" id="G8JRH1"/>
<dbReference type="STRING" id="931890.G8JRH1"/>
<sequence length="299" mass="34188">MTVMNASEEAYYRMQSEIYRMQETLLNASKEQGAESQNTKATSLSAETKKGAEGITKKDDYEVNSIQVLEYVEEHYAQQRREIGILKYDPLREGCFEEAEGGEEQLPKETLPFPYDVQQKLMPPPFLPRLSNKDINAIVTVVIKSEDLLHAREKNGNIRIQNRELWGVDIYSCDSDPLLALVHCGAIDLRSDMDLVKGMQQRELRRTPGNINNQDNVISTLVPDGTGNQGYLPFDVTIQLLMFPPLRRYPSLERNGFVSREWDGWHDGLSYGIHAIRFQPRDTSVKDVAAEEQVAHLRW</sequence>
<keyword evidence="3" id="KW-1185">Reference proteome</keyword>
<dbReference type="FunCoup" id="G8JRH1">
    <property type="interactions" value="186"/>
</dbReference>
<proteinExistence type="predicted"/>
<accession>G8JRH1</accession>